<name>A0A7S3JUS7_9STRA</name>
<dbReference type="EMBL" id="HBIJ01009029">
    <property type="protein sequence ID" value="CAE0365605.1"/>
    <property type="molecule type" value="Transcribed_RNA"/>
</dbReference>
<accession>A0A7S3JUS7</accession>
<dbReference type="AlphaFoldDB" id="A0A7S3JUS7"/>
<gene>
    <name evidence="1" type="ORF">ALAG00032_LOCUS6349</name>
</gene>
<evidence type="ECO:0000313" key="1">
    <source>
        <dbReference type="EMBL" id="CAE0365605.1"/>
    </source>
</evidence>
<proteinExistence type="predicted"/>
<sequence length="153" mass="17694">MSKPSRSPVTEALENDIVMKDLEEKLQAAKIEGERLKKEAEAVHPVTPPTVAHPIFHDEDELTPSLADLNAILDQYINRVEIDDEGLRKREHARLVARTKLEFQKRRAPAINQARHAARYMLHQDRKRAAIQRFEEDDDPPPPLCSCSFIWRR</sequence>
<protein>
    <submittedName>
        <fullName evidence="1">Uncharacterized protein</fullName>
    </submittedName>
</protein>
<reference evidence="1" key="1">
    <citation type="submission" date="2021-01" db="EMBL/GenBank/DDBJ databases">
        <authorList>
            <person name="Corre E."/>
            <person name="Pelletier E."/>
            <person name="Niang G."/>
            <person name="Scheremetjew M."/>
            <person name="Finn R."/>
            <person name="Kale V."/>
            <person name="Holt S."/>
            <person name="Cochrane G."/>
            <person name="Meng A."/>
            <person name="Brown T."/>
            <person name="Cohen L."/>
        </authorList>
    </citation>
    <scope>NUCLEOTIDE SEQUENCE</scope>
    <source>
        <strain evidence="1">CCMP1510</strain>
    </source>
</reference>
<organism evidence="1">
    <name type="scientific">Aureoumbra lagunensis</name>
    <dbReference type="NCBI Taxonomy" id="44058"/>
    <lineage>
        <taxon>Eukaryota</taxon>
        <taxon>Sar</taxon>
        <taxon>Stramenopiles</taxon>
        <taxon>Ochrophyta</taxon>
        <taxon>Pelagophyceae</taxon>
        <taxon>Pelagomonadales</taxon>
        <taxon>Aureoumbra</taxon>
    </lineage>
</organism>